<gene>
    <name evidence="1" type="ORF">BD311DRAFT_807052</name>
</gene>
<name>A0A4Q9MP82_9APHY</name>
<dbReference type="AlphaFoldDB" id="A0A4Q9MP82"/>
<evidence type="ECO:0000313" key="1">
    <source>
        <dbReference type="EMBL" id="TBU28222.1"/>
    </source>
</evidence>
<dbReference type="OrthoDB" id="2795237at2759"/>
<protein>
    <submittedName>
        <fullName evidence="1">Uncharacterized protein</fullName>
    </submittedName>
</protein>
<reference evidence="1" key="1">
    <citation type="submission" date="2019-01" db="EMBL/GenBank/DDBJ databases">
        <title>Draft genome sequences of three monokaryotic isolates of the white-rot basidiomycete fungus Dichomitus squalens.</title>
        <authorList>
            <consortium name="DOE Joint Genome Institute"/>
            <person name="Lopez S.C."/>
            <person name="Andreopoulos B."/>
            <person name="Pangilinan J."/>
            <person name="Lipzen A."/>
            <person name="Riley R."/>
            <person name="Ahrendt S."/>
            <person name="Ng V."/>
            <person name="Barry K."/>
            <person name="Daum C."/>
            <person name="Grigoriev I.V."/>
            <person name="Hilden K.S."/>
            <person name="Makela M.R."/>
            <person name="de Vries R.P."/>
        </authorList>
    </citation>
    <scope>NUCLEOTIDE SEQUENCE [LARGE SCALE GENOMIC DNA]</scope>
    <source>
        <strain evidence="1">OM18370.1</strain>
    </source>
</reference>
<proteinExistence type="predicted"/>
<sequence>MPNPFRSARDAWLTLRARLPRLFLRGRTTRASPPDVYDVRRAGLLIAQHFGHPTPTVMDMLYGELIASWVVVPVAGQTEEEARIQAVNDLTNEIVAALDHDGVIVLINSVDTLERFVARADDFESQDGLQVVEMAVSLPLDLDYDTQLLRRALCLAGSLDTLALFLPHSAPLSILVGIHFPRLRAFSTNLPHRILPAFLSTHRSISTLVLKACRDLHASHCSLQVLPLAYISTLQCQAQCFFDIGLERLIRIANQDGFGSLPSSTLEISAGATLRRLTIDVYADGDFPCLSLLPSMAPSLRELTINEKPRSQFLNRPWENCGEWHKILKGLLLLRSFKLRTLVPVGGHQYDEPAVVMTWANGDDPEGSVPHENLSSLSFDYVPPLPILEAQTTTRLNHDSHSDTEVADERFASERGKSWPVNDNIIALRSRVALLQLELTLLQSQRTSDRAKIKRLEGDISLLRQAARDLVDRLQRIGTQLQRLSASEDLKSASNLAISPRTQFGLQYIGASMDCDVDMF</sequence>
<accession>A0A4Q9MP82</accession>
<dbReference type="Proteomes" id="UP000292957">
    <property type="component" value="Unassembled WGS sequence"/>
</dbReference>
<organism evidence="1">
    <name type="scientific">Dichomitus squalens</name>
    <dbReference type="NCBI Taxonomy" id="114155"/>
    <lineage>
        <taxon>Eukaryota</taxon>
        <taxon>Fungi</taxon>
        <taxon>Dikarya</taxon>
        <taxon>Basidiomycota</taxon>
        <taxon>Agaricomycotina</taxon>
        <taxon>Agaricomycetes</taxon>
        <taxon>Polyporales</taxon>
        <taxon>Polyporaceae</taxon>
        <taxon>Dichomitus</taxon>
    </lineage>
</organism>
<dbReference type="EMBL" id="ML143423">
    <property type="protein sequence ID" value="TBU28222.1"/>
    <property type="molecule type" value="Genomic_DNA"/>
</dbReference>